<accession>A0A848F856</accession>
<comment type="caution">
    <text evidence="2">The sequence shown here is derived from an EMBL/GenBank/DDBJ whole genome shotgun (WGS) entry which is preliminary data.</text>
</comment>
<evidence type="ECO:0000313" key="3">
    <source>
        <dbReference type="Proteomes" id="UP000574067"/>
    </source>
</evidence>
<sequence length="101" mass="10989">MAFLPMTGSCKRLLLGTAAATLGLPLLLGEFAKHFMQPGLSDDPVRQQLLVDYIVIGALVFGLTMILTVAIGCWVRRVMQGPARSADPYPLPHEDPRARSQ</sequence>
<keyword evidence="1" id="KW-1133">Transmembrane helix</keyword>
<protein>
    <submittedName>
        <fullName evidence="2">Uncharacterized protein</fullName>
    </submittedName>
</protein>
<name>A0A848F856_9BURK</name>
<evidence type="ECO:0000313" key="2">
    <source>
        <dbReference type="EMBL" id="NML15378.1"/>
    </source>
</evidence>
<keyword evidence="3" id="KW-1185">Reference proteome</keyword>
<dbReference type="AlphaFoldDB" id="A0A848F856"/>
<keyword evidence="1" id="KW-0812">Transmembrane</keyword>
<dbReference type="EMBL" id="JABBFW010000006">
    <property type="protein sequence ID" value="NML15378.1"/>
    <property type="molecule type" value="Genomic_DNA"/>
</dbReference>
<reference evidence="2 3" key="1">
    <citation type="submission" date="2020-04" db="EMBL/GenBank/DDBJ databases">
        <title>Azohydromonas sp. isolated from soil.</title>
        <authorList>
            <person name="Dahal R.H."/>
        </authorList>
    </citation>
    <scope>NUCLEOTIDE SEQUENCE [LARGE SCALE GENOMIC DNA]</scope>
    <source>
        <strain evidence="2 3">G-1-1-14</strain>
    </source>
</reference>
<feature type="transmembrane region" description="Helical" evidence="1">
    <location>
        <begin position="53"/>
        <end position="75"/>
    </location>
</feature>
<gene>
    <name evidence="2" type="ORF">HHL10_10335</name>
</gene>
<keyword evidence="1" id="KW-0472">Membrane</keyword>
<organism evidence="2 3">
    <name type="scientific">Azohydromonas caseinilytica</name>
    <dbReference type="NCBI Taxonomy" id="2728836"/>
    <lineage>
        <taxon>Bacteria</taxon>
        <taxon>Pseudomonadati</taxon>
        <taxon>Pseudomonadota</taxon>
        <taxon>Betaproteobacteria</taxon>
        <taxon>Burkholderiales</taxon>
        <taxon>Sphaerotilaceae</taxon>
        <taxon>Azohydromonas</taxon>
    </lineage>
</organism>
<evidence type="ECO:0000256" key="1">
    <source>
        <dbReference type="SAM" id="Phobius"/>
    </source>
</evidence>
<proteinExistence type="predicted"/>
<dbReference type="RefSeq" id="WP_169160292.1">
    <property type="nucleotide sequence ID" value="NZ_JABBFW010000006.1"/>
</dbReference>
<dbReference type="Proteomes" id="UP000574067">
    <property type="component" value="Unassembled WGS sequence"/>
</dbReference>